<dbReference type="SUPFAM" id="SSF55781">
    <property type="entry name" value="GAF domain-like"/>
    <property type="match status" value="2"/>
</dbReference>
<organism evidence="1">
    <name type="scientific">metagenome</name>
    <dbReference type="NCBI Taxonomy" id="256318"/>
    <lineage>
        <taxon>unclassified sequences</taxon>
        <taxon>metagenomes</taxon>
    </lineage>
</organism>
<dbReference type="EMBL" id="UIDG01000145">
    <property type="protein sequence ID" value="SUS05995.1"/>
    <property type="molecule type" value="Genomic_DNA"/>
</dbReference>
<evidence type="ECO:0008006" key="2">
    <source>
        <dbReference type="Google" id="ProtNLM"/>
    </source>
</evidence>
<proteinExistence type="predicted"/>
<accession>A0A380TD86</accession>
<evidence type="ECO:0000313" key="1">
    <source>
        <dbReference type="EMBL" id="SUS05995.1"/>
    </source>
</evidence>
<reference evidence="1" key="1">
    <citation type="submission" date="2018-07" db="EMBL/GenBank/DDBJ databases">
        <authorList>
            <person name="Quirk P.G."/>
            <person name="Krulwich T.A."/>
        </authorList>
    </citation>
    <scope>NUCLEOTIDE SEQUENCE</scope>
</reference>
<dbReference type="Gene3D" id="3.30.450.40">
    <property type="match status" value="2"/>
</dbReference>
<dbReference type="AlphaFoldDB" id="A0A380TD86"/>
<sequence length="337" mass="35748">MAAQPFSTPADDIAGAVAGRFAAAPAKQPFIRATEIWVPTADRKQLELGAGLYGPLRAFEAVSQQTQFGYDDGLPGKAWAAGHPIVLKDLTNSYFKRGEAASAAGLTCAVALPIFAGQFLIAVLVLFCGDDREHVGAIELWHTPPESVEMGLVDGYYGTADALEWNSRHIKFMHGIGLPGRVWATAMPVIMEDLGRSRHFLRWADAERVGINHGIGIPCGRDGEGAWVLTLLSALGTPIARRFESWVPDADRGGLVLHAGYCEHAADLASVYRSVVVPPDGGLLGHVWRTGAPALASELTSEPAMIAASTAEAGLTTMVAMPVIANAALKAVVAWYL</sequence>
<protein>
    <recommendedName>
        <fullName evidence="2">GAF domain-containing protein</fullName>
    </recommendedName>
</protein>
<dbReference type="InterPro" id="IPR029016">
    <property type="entry name" value="GAF-like_dom_sf"/>
</dbReference>
<name>A0A380TD86_9ZZZZ</name>
<gene>
    <name evidence="1" type="ORF">DF3PB_2290005</name>
</gene>